<dbReference type="InterPro" id="IPR050807">
    <property type="entry name" value="TransReg_Diox_bact_type"/>
</dbReference>
<dbReference type="CDD" id="cd00093">
    <property type="entry name" value="HTH_XRE"/>
    <property type="match status" value="1"/>
</dbReference>
<accession>A0ABT5K7C6</accession>
<sequence length="192" mass="20920">MADTALPAPPDPTQAIAQRIRLERAERSWSLSELAERSGVSKAMISKIERGEASPTATVLGRLSGALGLALSQLLALAEQSGKRVSRRGEQVVWRDPETGYTRRLISPPGGGVLEHLEIELPPQVRVPYPASAFAFHHEQIIVMQGTLVFIEGALEHRLEAGDCLQLGSPEDCTFHNPGNAPCRYLIALVRR</sequence>
<name>A0ABT5K7C6_9BURK</name>
<dbReference type="InterPro" id="IPR001387">
    <property type="entry name" value="Cro/C1-type_HTH"/>
</dbReference>
<comment type="caution">
    <text evidence="3">The sequence shown here is derived from an EMBL/GenBank/DDBJ whole genome shotgun (WGS) entry which is preliminary data.</text>
</comment>
<dbReference type="PROSITE" id="PS50943">
    <property type="entry name" value="HTH_CROC1"/>
    <property type="match status" value="1"/>
</dbReference>
<dbReference type="Gene3D" id="2.60.120.10">
    <property type="entry name" value="Jelly Rolls"/>
    <property type="match status" value="1"/>
</dbReference>
<dbReference type="SUPFAM" id="SSF51182">
    <property type="entry name" value="RmlC-like cupins"/>
    <property type="match status" value="1"/>
</dbReference>
<dbReference type="InterPro" id="IPR014710">
    <property type="entry name" value="RmlC-like_jellyroll"/>
</dbReference>
<dbReference type="PANTHER" id="PTHR46797">
    <property type="entry name" value="HTH-TYPE TRANSCRIPTIONAL REGULATOR"/>
    <property type="match status" value="1"/>
</dbReference>
<feature type="domain" description="HTH cro/C1-type" evidence="2">
    <location>
        <begin position="20"/>
        <end position="74"/>
    </location>
</feature>
<proteinExistence type="predicted"/>
<dbReference type="EMBL" id="JAQQXR010000023">
    <property type="protein sequence ID" value="MDC8760912.1"/>
    <property type="molecule type" value="Genomic_DNA"/>
</dbReference>
<evidence type="ECO:0000259" key="2">
    <source>
        <dbReference type="PROSITE" id="PS50943"/>
    </source>
</evidence>
<dbReference type="Proteomes" id="UP001221208">
    <property type="component" value="Unassembled WGS sequence"/>
</dbReference>
<dbReference type="CDD" id="cd02209">
    <property type="entry name" value="cupin_XRE_C"/>
    <property type="match status" value="1"/>
</dbReference>
<reference evidence="3 4" key="1">
    <citation type="submission" date="2022-10" db="EMBL/GenBank/DDBJ databases">
        <title>Janthinobacterium sp. hw3 Genome sequencing.</title>
        <authorList>
            <person name="Park S."/>
        </authorList>
    </citation>
    <scope>NUCLEOTIDE SEQUENCE [LARGE SCALE GENOMIC DNA]</scope>
    <source>
        <strain evidence="4">hw3</strain>
    </source>
</reference>
<dbReference type="SUPFAM" id="SSF47413">
    <property type="entry name" value="lambda repressor-like DNA-binding domains"/>
    <property type="match status" value="1"/>
</dbReference>
<organism evidence="3 4">
    <name type="scientific">Janthinobacterium fluminis</name>
    <dbReference type="NCBI Taxonomy" id="2987524"/>
    <lineage>
        <taxon>Bacteria</taxon>
        <taxon>Pseudomonadati</taxon>
        <taxon>Pseudomonadota</taxon>
        <taxon>Betaproteobacteria</taxon>
        <taxon>Burkholderiales</taxon>
        <taxon>Oxalobacteraceae</taxon>
        <taxon>Janthinobacterium</taxon>
    </lineage>
</organism>
<dbReference type="RefSeq" id="WP_273674991.1">
    <property type="nucleotide sequence ID" value="NZ_JAQQXR010000023.1"/>
</dbReference>
<dbReference type="SMART" id="SM00530">
    <property type="entry name" value="HTH_XRE"/>
    <property type="match status" value="1"/>
</dbReference>
<protein>
    <submittedName>
        <fullName evidence="3">XRE family transcriptional regulator</fullName>
    </submittedName>
</protein>
<dbReference type="InterPro" id="IPR010982">
    <property type="entry name" value="Lambda_DNA-bd_dom_sf"/>
</dbReference>
<dbReference type="Pfam" id="PF01381">
    <property type="entry name" value="HTH_3"/>
    <property type="match status" value="1"/>
</dbReference>
<keyword evidence="1" id="KW-0238">DNA-binding</keyword>
<evidence type="ECO:0000313" key="4">
    <source>
        <dbReference type="Proteomes" id="UP001221208"/>
    </source>
</evidence>
<dbReference type="Gene3D" id="1.10.260.40">
    <property type="entry name" value="lambda repressor-like DNA-binding domains"/>
    <property type="match status" value="1"/>
</dbReference>
<evidence type="ECO:0000313" key="3">
    <source>
        <dbReference type="EMBL" id="MDC8760912.1"/>
    </source>
</evidence>
<evidence type="ECO:0000256" key="1">
    <source>
        <dbReference type="ARBA" id="ARBA00023125"/>
    </source>
</evidence>
<dbReference type="InterPro" id="IPR011051">
    <property type="entry name" value="RmlC_Cupin_sf"/>
</dbReference>
<dbReference type="PANTHER" id="PTHR46797:SF10">
    <property type="entry name" value="BLR1115 PROTEIN"/>
    <property type="match status" value="1"/>
</dbReference>
<gene>
    <name evidence="3" type="ORF">OIK44_25320</name>
</gene>
<keyword evidence="4" id="KW-1185">Reference proteome</keyword>